<sequence>MSGASIGDLDEDEIFELLRSKLGPNLKPCTPKQGLERYLDARRPELTEKTLETYASKLGRILDFLEQEEIDDLRDLDGRLINDIATWRRYESCERVSELSNKTMRDEMYRLRSWLSYLEDIEAVKPGLSDSVPVPELSAGDGVRDVDLDPERVRLTLSYLEKYEYATLAHVVWVLGVRTGRRTGCLVALDVDDAHLDTDEPYLEFHHRPDQGTRLKNGTKSAGHVAISKGDAEVVTDYIETTRPDVTDDCDREPLLATRHGRVSKSTIRRYIYQWSRPCVIGAGCPHDRDPDSCSAAQSMDHASKCPSSRSPHALKHGFITEGRRRGIPLDVLSERCDVSEDTIRKHYDETTEEERCRARRRILDRVADESGGGYL</sequence>
<dbReference type="CDD" id="cd00397">
    <property type="entry name" value="DNA_BRE_C"/>
    <property type="match status" value="1"/>
</dbReference>
<dbReference type="RefSeq" id="WP_089384484.1">
    <property type="nucleotide sequence ID" value="NZ_FZNQ01000006.1"/>
</dbReference>
<evidence type="ECO:0000256" key="3">
    <source>
        <dbReference type="PROSITE-ProRule" id="PRU01248"/>
    </source>
</evidence>
<evidence type="ECO:0000259" key="5">
    <source>
        <dbReference type="PROSITE" id="PS51900"/>
    </source>
</evidence>
<keyword evidence="1 3" id="KW-0238">DNA-binding</keyword>
<dbReference type="InterPro" id="IPR011010">
    <property type="entry name" value="DNA_brk_join_enz"/>
</dbReference>
<dbReference type="InterPro" id="IPR010998">
    <property type="entry name" value="Integrase_recombinase_N"/>
</dbReference>
<evidence type="ECO:0000313" key="6">
    <source>
        <dbReference type="EMBL" id="SNR43126.1"/>
    </source>
</evidence>
<dbReference type="Gene3D" id="1.10.443.10">
    <property type="entry name" value="Intergrase catalytic core"/>
    <property type="match status" value="1"/>
</dbReference>
<dbReference type="InterPro" id="IPR044068">
    <property type="entry name" value="CB"/>
</dbReference>
<evidence type="ECO:0000313" key="7">
    <source>
        <dbReference type="Proteomes" id="UP000198397"/>
    </source>
</evidence>
<dbReference type="OrthoDB" id="198497at2157"/>
<evidence type="ECO:0000256" key="2">
    <source>
        <dbReference type="ARBA" id="ARBA00023172"/>
    </source>
</evidence>
<protein>
    <submittedName>
        <fullName evidence="6">Site-specific recombinase XerD</fullName>
    </submittedName>
</protein>
<name>A0A238W975_HALVU</name>
<organism evidence="6 7">
    <name type="scientific">Halorubrum vacuolatum</name>
    <name type="common">Natronobacterium vacuolatum</name>
    <dbReference type="NCBI Taxonomy" id="63740"/>
    <lineage>
        <taxon>Archaea</taxon>
        <taxon>Methanobacteriati</taxon>
        <taxon>Methanobacteriota</taxon>
        <taxon>Stenosarchaea group</taxon>
        <taxon>Halobacteria</taxon>
        <taxon>Halobacteriales</taxon>
        <taxon>Haloferacaceae</taxon>
        <taxon>Halorubrum</taxon>
    </lineage>
</organism>
<dbReference type="AlphaFoldDB" id="A0A238W975"/>
<dbReference type="EMBL" id="FZNQ01000006">
    <property type="protein sequence ID" value="SNR43126.1"/>
    <property type="molecule type" value="Genomic_DNA"/>
</dbReference>
<dbReference type="PROSITE" id="PS51900">
    <property type="entry name" value="CB"/>
    <property type="match status" value="1"/>
</dbReference>
<proteinExistence type="predicted"/>
<dbReference type="GO" id="GO:0003677">
    <property type="term" value="F:DNA binding"/>
    <property type="evidence" value="ECO:0007669"/>
    <property type="project" value="UniProtKB-UniRule"/>
</dbReference>
<keyword evidence="7" id="KW-1185">Reference proteome</keyword>
<gene>
    <name evidence="6" type="ORF">SAMN06264855_10665</name>
</gene>
<dbReference type="GO" id="GO:0015074">
    <property type="term" value="P:DNA integration"/>
    <property type="evidence" value="ECO:0007669"/>
    <property type="project" value="InterPro"/>
</dbReference>
<reference evidence="6 7" key="1">
    <citation type="submission" date="2017-06" db="EMBL/GenBank/DDBJ databases">
        <authorList>
            <person name="Kim H.J."/>
            <person name="Triplett B.A."/>
        </authorList>
    </citation>
    <scope>NUCLEOTIDE SEQUENCE [LARGE SCALE GENOMIC DNA]</scope>
    <source>
        <strain evidence="6 7">DSM 8800</strain>
    </source>
</reference>
<dbReference type="GO" id="GO:0006310">
    <property type="term" value="P:DNA recombination"/>
    <property type="evidence" value="ECO:0007669"/>
    <property type="project" value="UniProtKB-KW"/>
</dbReference>
<feature type="domain" description="Core-binding (CB)" evidence="5">
    <location>
        <begin position="29"/>
        <end position="119"/>
    </location>
</feature>
<accession>A0A238W975</accession>
<dbReference type="Gene3D" id="1.10.150.130">
    <property type="match status" value="1"/>
</dbReference>
<dbReference type="SUPFAM" id="SSF56349">
    <property type="entry name" value="DNA breaking-rejoining enzymes"/>
    <property type="match status" value="1"/>
</dbReference>
<dbReference type="Proteomes" id="UP000198397">
    <property type="component" value="Unassembled WGS sequence"/>
</dbReference>
<dbReference type="InterPro" id="IPR013762">
    <property type="entry name" value="Integrase-like_cat_sf"/>
</dbReference>
<keyword evidence="2" id="KW-0233">DNA recombination</keyword>
<evidence type="ECO:0000256" key="4">
    <source>
        <dbReference type="SAM" id="MobiDB-lite"/>
    </source>
</evidence>
<evidence type="ECO:0000256" key="1">
    <source>
        <dbReference type="ARBA" id="ARBA00023125"/>
    </source>
</evidence>
<feature type="region of interest" description="Disordered" evidence="4">
    <location>
        <begin position="290"/>
        <end position="314"/>
    </location>
</feature>